<comment type="caution">
    <text evidence="2">The sequence shown here is derived from an EMBL/GenBank/DDBJ whole genome shotgun (WGS) entry which is preliminary data.</text>
</comment>
<dbReference type="Pfam" id="PF12728">
    <property type="entry name" value="HTH_17"/>
    <property type="match status" value="1"/>
</dbReference>
<dbReference type="Proteomes" id="UP000012589">
    <property type="component" value="Unassembled WGS sequence"/>
</dbReference>
<dbReference type="HOGENOM" id="CLU_190531_1_0_9"/>
<dbReference type="OrthoDB" id="2060785at2"/>
<name>N1ZT87_9FIRM</name>
<sequence length="76" mass="9082">MKPQLQDKDVLTIQEAVEHFKLSRRKFYALLKEEGLPFVAFYFNGRRLILRSEFVKYLAGHPEIRRREPKCQESQG</sequence>
<dbReference type="InterPro" id="IPR038148">
    <property type="entry name" value="Tn1545/Tn916_Xis"/>
</dbReference>
<dbReference type="AlphaFoldDB" id="N1ZT87"/>
<evidence type="ECO:0000313" key="3">
    <source>
        <dbReference type="Proteomes" id="UP000012589"/>
    </source>
</evidence>
<dbReference type="eggNOG" id="ENOG50331DR">
    <property type="taxonomic scope" value="Bacteria"/>
</dbReference>
<keyword evidence="3" id="KW-1185">Reference proteome</keyword>
<accession>N1ZT87</accession>
<organism evidence="2 3">
    <name type="scientific">Eubacterium plexicaudatum ASF492</name>
    <dbReference type="NCBI Taxonomy" id="1235802"/>
    <lineage>
        <taxon>Bacteria</taxon>
        <taxon>Bacillati</taxon>
        <taxon>Bacillota</taxon>
        <taxon>Clostridia</taxon>
        <taxon>Eubacteriales</taxon>
        <taxon>Eubacteriaceae</taxon>
        <taxon>Eubacterium</taxon>
    </lineage>
</organism>
<evidence type="ECO:0000259" key="1">
    <source>
        <dbReference type="Pfam" id="PF12728"/>
    </source>
</evidence>
<dbReference type="Gene3D" id="3.90.105.50">
    <property type="match status" value="1"/>
</dbReference>
<evidence type="ECO:0000313" key="2">
    <source>
        <dbReference type="EMBL" id="EMZ17333.1"/>
    </source>
</evidence>
<dbReference type="PATRIC" id="fig|1235802.3.peg.6386"/>
<proteinExistence type="predicted"/>
<feature type="domain" description="Helix-turn-helix" evidence="1">
    <location>
        <begin position="10"/>
        <end position="60"/>
    </location>
</feature>
<gene>
    <name evidence="2" type="ORF">C823_06047</name>
</gene>
<dbReference type="EMBL" id="AQFT01000211">
    <property type="protein sequence ID" value="EMZ17333.1"/>
    <property type="molecule type" value="Genomic_DNA"/>
</dbReference>
<dbReference type="STRING" id="1235802.C823_06047"/>
<dbReference type="InterPro" id="IPR041657">
    <property type="entry name" value="HTH_17"/>
</dbReference>
<protein>
    <submittedName>
        <fullName evidence="2">Excisionase family DNA binding domain-containing protein</fullName>
    </submittedName>
</protein>
<reference evidence="2 3" key="1">
    <citation type="journal article" date="2014" name="Genome Announc.">
        <title>Draft genome sequences of the altered schaedler flora, a defined bacterial community from gnotobiotic mice.</title>
        <authorList>
            <person name="Wannemuehler M.J."/>
            <person name="Overstreet A.M."/>
            <person name="Ward D.V."/>
            <person name="Phillips G.J."/>
        </authorList>
    </citation>
    <scope>NUCLEOTIDE SEQUENCE [LARGE SCALE GENOMIC DNA]</scope>
    <source>
        <strain evidence="2 3">ASF492</strain>
    </source>
</reference>